<evidence type="ECO:0000313" key="4">
    <source>
        <dbReference type="EMBL" id="CAD7242760.1"/>
    </source>
</evidence>
<keyword evidence="5" id="KW-1185">Reference proteome</keyword>
<dbReference type="EMBL" id="LR899830">
    <property type="protein sequence ID" value="CAD7242760.1"/>
    <property type="molecule type" value="Genomic_DNA"/>
</dbReference>
<dbReference type="PANTHER" id="PTHR11630:SF75">
    <property type="entry name" value="MINICHROMOSOME MAINTENANCE DOMAIN-CONTAINING PROTEIN 2"/>
    <property type="match status" value="1"/>
</dbReference>
<dbReference type="GO" id="GO:0017116">
    <property type="term" value="F:single-stranded DNA helicase activity"/>
    <property type="evidence" value="ECO:0007669"/>
    <property type="project" value="TreeGrafter"/>
</dbReference>
<protein>
    <recommendedName>
        <fullName evidence="3">MCM C-terminal AAA(+) ATPase domain-containing protein</fullName>
    </recommendedName>
</protein>
<reference evidence="4" key="1">
    <citation type="submission" date="2020-11" db="EMBL/GenBank/DDBJ databases">
        <authorList>
            <person name="Tran Van P."/>
        </authorList>
    </citation>
    <scope>NUCLEOTIDE SEQUENCE</scope>
</reference>
<accession>A0A7R8X4S3</accession>
<feature type="domain" description="MCM C-terminal AAA(+) ATPase" evidence="3">
    <location>
        <begin position="198"/>
        <end position="316"/>
    </location>
</feature>
<dbReference type="PANTHER" id="PTHR11630">
    <property type="entry name" value="DNA REPLICATION LICENSING FACTOR MCM FAMILY MEMBER"/>
    <property type="match status" value="1"/>
</dbReference>
<dbReference type="Gene3D" id="3.40.50.300">
    <property type="entry name" value="P-loop containing nucleotide triphosphate hydrolases"/>
    <property type="match status" value="1"/>
</dbReference>
<dbReference type="InterPro" id="IPR031327">
    <property type="entry name" value="MCM"/>
</dbReference>
<organism evidence="4">
    <name type="scientific">Darwinula stevensoni</name>
    <dbReference type="NCBI Taxonomy" id="69355"/>
    <lineage>
        <taxon>Eukaryota</taxon>
        <taxon>Metazoa</taxon>
        <taxon>Ecdysozoa</taxon>
        <taxon>Arthropoda</taxon>
        <taxon>Crustacea</taxon>
        <taxon>Oligostraca</taxon>
        <taxon>Ostracoda</taxon>
        <taxon>Podocopa</taxon>
        <taxon>Podocopida</taxon>
        <taxon>Darwinulocopina</taxon>
        <taxon>Darwinuloidea</taxon>
        <taxon>Darwinulidae</taxon>
        <taxon>Darwinula</taxon>
    </lineage>
</organism>
<dbReference type="EMBL" id="CAJPEV010000313">
    <property type="protein sequence ID" value="CAG0883845.1"/>
    <property type="molecule type" value="Genomic_DNA"/>
</dbReference>
<evidence type="ECO:0000256" key="1">
    <source>
        <dbReference type="ARBA" id="ARBA00022741"/>
    </source>
</evidence>
<dbReference type="AlphaFoldDB" id="A0A7R8X4S3"/>
<sequence>ECAVFLCSSDSCEGTQVKVQKPGSMEAEMLPKLVSCPSCGCPLGEDPTARILADKATLRFLRSRASRSGCTLIRIFPLSGGVSHDDVAKEVELGTRYTLVVYPFQDSRTRQVYLEVNNILQRGPHDPVLSPAFGEKAMRNLPLKMLRLYRDRMASPFSFPLSLAWVFGETLAPQGTFHRLRLVLLLALVSTRIHERSLSILCCGGEAGTIGKLMRWAMRLSPHSMAHVHTSLIPLTGLAVRDSWNPEEFSLEAGSLLLASCGVCFLGDLLGYKKEQLTLLRQCMEKGSVTIGIPWKAAGVYEQPLRAGLWAQCTSSTKGSRKPSFEILKVPFQEAFDLIINVEEADESQHLLISHLLDDSHIEAYLGFNNFMQLLEVAGGLRPMVNKAGEFLIQGYYVASRRMRSGSGVPNLPQSAIHTITRMAESLAALSLREEAREEDACLAILLYEETIASYTQWSPLCVTPVSHLIGQDLDILLGKLNDDKMQSFLKDLETFLRDNAGYTLISQASAVEEE</sequence>
<proteinExistence type="predicted"/>
<feature type="non-terminal residue" evidence="4">
    <location>
        <position position="515"/>
    </location>
</feature>
<evidence type="ECO:0000256" key="2">
    <source>
        <dbReference type="ARBA" id="ARBA00022840"/>
    </source>
</evidence>
<name>A0A7R8X4S3_9CRUS</name>
<dbReference type="GO" id="GO:0000727">
    <property type="term" value="P:double-strand break repair via break-induced replication"/>
    <property type="evidence" value="ECO:0007669"/>
    <property type="project" value="TreeGrafter"/>
</dbReference>
<keyword evidence="2" id="KW-0067">ATP-binding</keyword>
<gene>
    <name evidence="4" type="ORF">DSTB1V02_LOCUS2708</name>
</gene>
<evidence type="ECO:0000259" key="3">
    <source>
        <dbReference type="Pfam" id="PF00493"/>
    </source>
</evidence>
<dbReference type="Proteomes" id="UP000677054">
    <property type="component" value="Unassembled WGS sequence"/>
</dbReference>
<dbReference type="GO" id="GO:0005634">
    <property type="term" value="C:nucleus"/>
    <property type="evidence" value="ECO:0007669"/>
    <property type="project" value="TreeGrafter"/>
</dbReference>
<dbReference type="InterPro" id="IPR027417">
    <property type="entry name" value="P-loop_NTPase"/>
</dbReference>
<evidence type="ECO:0000313" key="5">
    <source>
        <dbReference type="Proteomes" id="UP000677054"/>
    </source>
</evidence>
<dbReference type="GO" id="GO:0005524">
    <property type="term" value="F:ATP binding"/>
    <property type="evidence" value="ECO:0007669"/>
    <property type="project" value="UniProtKB-KW"/>
</dbReference>
<dbReference type="Pfam" id="PF00493">
    <property type="entry name" value="MCM"/>
    <property type="match status" value="1"/>
</dbReference>
<dbReference type="InterPro" id="IPR001208">
    <property type="entry name" value="MCM_dom"/>
</dbReference>
<keyword evidence="1" id="KW-0547">Nucleotide-binding</keyword>
<dbReference type="GO" id="GO:0003677">
    <property type="term" value="F:DNA binding"/>
    <property type="evidence" value="ECO:0007669"/>
    <property type="project" value="InterPro"/>
</dbReference>
<dbReference type="OrthoDB" id="6349509at2759"/>